<dbReference type="Pfam" id="PF10356">
    <property type="entry name" value="RRG7"/>
    <property type="match status" value="1"/>
</dbReference>
<dbReference type="GeneID" id="30192247"/>
<comment type="subcellular location">
    <subcellularLocation>
        <location evidence="1">Mitochondrion</location>
    </subcellularLocation>
</comment>
<dbReference type="InterPro" id="IPR011856">
    <property type="entry name" value="tRNA_endonuc-like_dom_sf"/>
</dbReference>
<evidence type="ECO:0000256" key="1">
    <source>
        <dbReference type="ARBA" id="ARBA00004173"/>
    </source>
</evidence>
<dbReference type="GO" id="GO:0003676">
    <property type="term" value="F:nucleic acid binding"/>
    <property type="evidence" value="ECO:0007669"/>
    <property type="project" value="InterPro"/>
</dbReference>
<evidence type="ECO:0000256" key="2">
    <source>
        <dbReference type="ARBA" id="ARBA00023128"/>
    </source>
</evidence>
<dbReference type="EMBL" id="AWGH01000007">
    <property type="protein sequence ID" value="ODO00708.1"/>
    <property type="molecule type" value="Genomic_DNA"/>
</dbReference>
<sequence>MTVVSPLIRRTTIQVGTAFEKHALAFLTASMSMSLRRVGGAGDGGVDLKGWWWVPADASSDTVARREMARRLRVIAQCKAEKKSVGPRAVRELEGVMSQLDYRGEQSSSEATVALFISQNGFTKNAMIHASQSRTPMMLLHLPGGQYVDAPLLSSSPGSNSNVETSIKVESAWWNRALSHGVLGGRLELRREMVTNGRGVVGTNVGLWMDGARVDRLVPETGVDDL</sequence>
<name>A0A1E3JIM8_9TREE</name>
<dbReference type="PANTHER" id="PTHR28133:SF1">
    <property type="entry name" value="REQUIRED FOR RESPIRATORY GROWTH PROTEIN 7, MITOCHONDRIAL"/>
    <property type="match status" value="1"/>
</dbReference>
<dbReference type="SUPFAM" id="SSF52980">
    <property type="entry name" value="Restriction endonuclease-like"/>
    <property type="match status" value="1"/>
</dbReference>
<dbReference type="RefSeq" id="XP_019032900.1">
    <property type="nucleotide sequence ID" value="XM_019175168.1"/>
</dbReference>
<dbReference type="Proteomes" id="UP000094819">
    <property type="component" value="Unassembled WGS sequence"/>
</dbReference>
<dbReference type="GO" id="GO:0005739">
    <property type="term" value="C:mitochondrion"/>
    <property type="evidence" value="ECO:0007669"/>
    <property type="project" value="UniProtKB-SubCell"/>
</dbReference>
<dbReference type="Gene3D" id="3.40.1350.10">
    <property type="match status" value="1"/>
</dbReference>
<gene>
    <name evidence="3" type="ORF">L198_03034</name>
</gene>
<keyword evidence="2" id="KW-0496">Mitochondrion</keyword>
<dbReference type="OrthoDB" id="20734at2759"/>
<evidence type="ECO:0000313" key="3">
    <source>
        <dbReference type="EMBL" id="ODO00708.1"/>
    </source>
</evidence>
<keyword evidence="4" id="KW-1185">Reference proteome</keyword>
<dbReference type="GO" id="GO:0006302">
    <property type="term" value="P:double-strand break repair"/>
    <property type="evidence" value="ECO:0007669"/>
    <property type="project" value="UniProtKB-ARBA"/>
</dbReference>
<dbReference type="InterPro" id="IPR018828">
    <property type="entry name" value="RRG7"/>
</dbReference>
<accession>A0A1E3JIM8</accession>
<comment type="caution">
    <text evidence="3">The sequence shown here is derived from an EMBL/GenBank/DDBJ whole genome shotgun (WGS) entry which is preliminary data.</text>
</comment>
<dbReference type="PANTHER" id="PTHR28133">
    <property type="entry name" value="REQUIRED FOR RESPIRATORY GROWTH PROTEIN 7, MITOCHONDRIAL"/>
    <property type="match status" value="1"/>
</dbReference>
<dbReference type="AlphaFoldDB" id="A0A1E3JIM8"/>
<protein>
    <recommendedName>
        <fullName evidence="5">Restriction endonuclease type IV Mrr domain-containing protein</fullName>
    </recommendedName>
</protein>
<dbReference type="InterPro" id="IPR011335">
    <property type="entry name" value="Restrct_endonuc-II-like"/>
</dbReference>
<evidence type="ECO:0000313" key="4">
    <source>
        <dbReference type="Proteomes" id="UP000094819"/>
    </source>
</evidence>
<proteinExistence type="predicted"/>
<evidence type="ECO:0008006" key="5">
    <source>
        <dbReference type="Google" id="ProtNLM"/>
    </source>
</evidence>
<reference evidence="3 4" key="1">
    <citation type="submission" date="2016-06" db="EMBL/GenBank/DDBJ databases">
        <title>Evolution of pathogenesis and genome organization in the Tremellales.</title>
        <authorList>
            <person name="Cuomo C."/>
            <person name="Litvintseva A."/>
            <person name="Heitman J."/>
            <person name="Chen Y."/>
            <person name="Sun S."/>
            <person name="Springer D."/>
            <person name="Dromer F."/>
            <person name="Young S."/>
            <person name="Zeng Q."/>
            <person name="Chapman S."/>
            <person name="Gujja S."/>
            <person name="Saif S."/>
            <person name="Birren B."/>
        </authorList>
    </citation>
    <scope>NUCLEOTIDE SEQUENCE [LARGE SCALE GENOMIC DNA]</scope>
    <source>
        <strain evidence="3 4">CBS 7118</strain>
    </source>
</reference>
<organism evidence="3 4">
    <name type="scientific">Cryptococcus wingfieldii CBS 7118</name>
    <dbReference type="NCBI Taxonomy" id="1295528"/>
    <lineage>
        <taxon>Eukaryota</taxon>
        <taxon>Fungi</taxon>
        <taxon>Dikarya</taxon>
        <taxon>Basidiomycota</taxon>
        <taxon>Agaricomycotina</taxon>
        <taxon>Tremellomycetes</taxon>
        <taxon>Tremellales</taxon>
        <taxon>Cryptococcaceae</taxon>
        <taxon>Cryptococcus</taxon>
    </lineage>
</organism>